<dbReference type="InterPro" id="IPR006197">
    <property type="entry name" value="Peptidase_S24_LexA"/>
</dbReference>
<evidence type="ECO:0000256" key="5">
    <source>
        <dbReference type="ARBA" id="ARBA00023204"/>
    </source>
</evidence>
<name>F3YZR4_DESAF</name>
<dbReference type="NCBIfam" id="NF007621">
    <property type="entry name" value="PRK10276.1"/>
    <property type="match status" value="1"/>
</dbReference>
<dbReference type="HOGENOM" id="CLU_066192_0_0_7"/>
<sequence>MAAILRFERTTDLPLPLMLCRVQAGFPSPADDYVEQSLDLNEHLVRNPPATYFVRASGDSMEGVGIRPGDLLVVDRSIDPRPGLIVIASVQGEYTVKTLERRADRLWLAPANPRYTAIEVTSDSDLEIWGVVTHVIHRTMPEGGHARVRPG</sequence>
<evidence type="ECO:0000256" key="3">
    <source>
        <dbReference type="ARBA" id="ARBA00022801"/>
    </source>
</evidence>
<accession>F3YZR4</accession>
<dbReference type="EMBL" id="CP003221">
    <property type="protein sequence ID" value="EGJ50869.1"/>
    <property type="molecule type" value="Genomic_DNA"/>
</dbReference>
<evidence type="ECO:0000313" key="9">
    <source>
        <dbReference type="EMBL" id="EGJ50869.1"/>
    </source>
</evidence>
<dbReference type="SUPFAM" id="SSF51306">
    <property type="entry name" value="LexA/Signal peptidase"/>
    <property type="match status" value="1"/>
</dbReference>
<dbReference type="GO" id="GO:0006355">
    <property type="term" value="P:regulation of DNA-templated transcription"/>
    <property type="evidence" value="ECO:0007669"/>
    <property type="project" value="InterPro"/>
</dbReference>
<feature type="domain" description="Peptidase S24/S26A/S26B/S26C" evidence="8">
    <location>
        <begin position="16"/>
        <end position="132"/>
    </location>
</feature>
<dbReference type="PANTHER" id="PTHR33516:SF2">
    <property type="entry name" value="LEXA REPRESSOR-RELATED"/>
    <property type="match status" value="1"/>
</dbReference>
<dbReference type="PRINTS" id="PR00726">
    <property type="entry name" value="LEXASERPTASE"/>
</dbReference>
<dbReference type="GO" id="GO:0003677">
    <property type="term" value="F:DNA binding"/>
    <property type="evidence" value="ECO:0007669"/>
    <property type="project" value="InterPro"/>
</dbReference>
<organism evidence="9 10">
    <name type="scientific">Desulfocurvibacter africanus subsp. africanus str. Walvis Bay</name>
    <dbReference type="NCBI Taxonomy" id="690850"/>
    <lineage>
        <taxon>Bacteria</taxon>
        <taxon>Pseudomonadati</taxon>
        <taxon>Thermodesulfobacteriota</taxon>
        <taxon>Desulfovibrionia</taxon>
        <taxon>Desulfovibrionales</taxon>
        <taxon>Desulfovibrionaceae</taxon>
        <taxon>Desulfocurvibacter</taxon>
    </lineage>
</organism>
<evidence type="ECO:0000259" key="8">
    <source>
        <dbReference type="Pfam" id="PF00717"/>
    </source>
</evidence>
<keyword evidence="10" id="KW-1185">Reference proteome</keyword>
<evidence type="ECO:0000256" key="7">
    <source>
        <dbReference type="RuleBase" id="RU003991"/>
    </source>
</evidence>
<dbReference type="Pfam" id="PF00717">
    <property type="entry name" value="Peptidase_S24"/>
    <property type="match status" value="1"/>
</dbReference>
<gene>
    <name evidence="9" type="ORF">Desaf_2547</name>
</gene>
<dbReference type="InterPro" id="IPR039418">
    <property type="entry name" value="LexA-like"/>
</dbReference>
<dbReference type="InterPro" id="IPR015927">
    <property type="entry name" value="Peptidase_S24_S26A/B/C"/>
</dbReference>
<dbReference type="GO" id="GO:0006281">
    <property type="term" value="P:DNA repair"/>
    <property type="evidence" value="ECO:0007669"/>
    <property type="project" value="UniProtKB-KW"/>
</dbReference>
<dbReference type="InterPro" id="IPR050077">
    <property type="entry name" value="LexA_repressor"/>
</dbReference>
<dbReference type="GO" id="GO:0016787">
    <property type="term" value="F:hydrolase activity"/>
    <property type="evidence" value="ECO:0007669"/>
    <property type="project" value="UniProtKB-KW"/>
</dbReference>
<evidence type="ECO:0000256" key="6">
    <source>
        <dbReference type="ARBA" id="ARBA00023236"/>
    </source>
</evidence>
<dbReference type="Gene3D" id="2.10.109.10">
    <property type="entry name" value="Umud Fragment, subunit A"/>
    <property type="match status" value="1"/>
</dbReference>
<dbReference type="MEROPS" id="S24.003"/>
<dbReference type="PANTHER" id="PTHR33516">
    <property type="entry name" value="LEXA REPRESSOR"/>
    <property type="match status" value="1"/>
</dbReference>
<dbReference type="CDD" id="cd06529">
    <property type="entry name" value="S24_LexA-like"/>
    <property type="match status" value="1"/>
</dbReference>
<keyword evidence="2" id="KW-0227">DNA damage</keyword>
<dbReference type="AlphaFoldDB" id="F3YZR4"/>
<dbReference type="STRING" id="690850.Desaf_2547"/>
<keyword evidence="6" id="KW-0742">SOS response</keyword>
<dbReference type="GO" id="GO:0009432">
    <property type="term" value="P:SOS response"/>
    <property type="evidence" value="ECO:0007669"/>
    <property type="project" value="UniProtKB-KW"/>
</dbReference>
<evidence type="ECO:0000313" key="10">
    <source>
        <dbReference type="Proteomes" id="UP000007844"/>
    </source>
</evidence>
<comment type="similarity">
    <text evidence="1 7">Belongs to the peptidase S24 family.</text>
</comment>
<keyword evidence="5" id="KW-0234">DNA repair</keyword>
<evidence type="ECO:0000256" key="1">
    <source>
        <dbReference type="ARBA" id="ARBA00007484"/>
    </source>
</evidence>
<evidence type="ECO:0000256" key="4">
    <source>
        <dbReference type="ARBA" id="ARBA00022813"/>
    </source>
</evidence>
<proteinExistence type="inferred from homology"/>
<protein>
    <submittedName>
        <fullName evidence="9">Peptidase S24/S26A/S26B, conserved region</fullName>
    </submittedName>
</protein>
<dbReference type="KEGG" id="daf:Desaf_2547"/>
<keyword evidence="3 7" id="KW-0378">Hydrolase</keyword>
<dbReference type="Proteomes" id="UP000007844">
    <property type="component" value="Chromosome"/>
</dbReference>
<reference evidence="9 10" key="1">
    <citation type="journal article" date="2011" name="J. Bacteriol.">
        <title>Genome sequence of the mercury-methylating and pleomorphic Desulfovibrio africanus Strain Walvis Bay.</title>
        <authorList>
            <person name="Brown S.D."/>
            <person name="Wall J.D."/>
            <person name="Kucken A.M."/>
            <person name="Gilmour C.C."/>
            <person name="Podar M."/>
            <person name="Brandt C.C."/>
            <person name="Teshima H."/>
            <person name="Detter J.C."/>
            <person name="Han C.S."/>
            <person name="Land M.L."/>
            <person name="Lucas S."/>
            <person name="Han J."/>
            <person name="Pennacchio L."/>
            <person name="Nolan M."/>
            <person name="Pitluck S."/>
            <person name="Woyke T."/>
            <person name="Goodwin L."/>
            <person name="Palumbo A.V."/>
            <person name="Elias D.A."/>
        </authorList>
    </citation>
    <scope>NUCLEOTIDE SEQUENCE [LARGE SCALE GENOMIC DNA]</scope>
    <source>
        <strain evidence="9 10">Walvis Bay</strain>
    </source>
</reference>
<keyword evidence="4 7" id="KW-0068">Autocatalytic cleavage</keyword>
<dbReference type="InterPro" id="IPR036286">
    <property type="entry name" value="LexA/Signal_pep-like_sf"/>
</dbReference>
<evidence type="ECO:0000256" key="2">
    <source>
        <dbReference type="ARBA" id="ARBA00022763"/>
    </source>
</evidence>
<dbReference type="eggNOG" id="COG1974">
    <property type="taxonomic scope" value="Bacteria"/>
</dbReference>